<sequence length="89" mass="9637">MPKDPAPSPSYGASKPKASDLATDAGKTKTYLGRPWKQYSRTVFLQSELDSLIDPAGWLEWDGNFALDTLYYGEYMNTGAGAGASGRVK</sequence>
<organism evidence="6 7">
    <name type="scientific">Eragrostis curvula</name>
    <name type="common">weeping love grass</name>
    <dbReference type="NCBI Taxonomy" id="38414"/>
    <lineage>
        <taxon>Eukaryota</taxon>
        <taxon>Viridiplantae</taxon>
        <taxon>Streptophyta</taxon>
        <taxon>Embryophyta</taxon>
        <taxon>Tracheophyta</taxon>
        <taxon>Spermatophyta</taxon>
        <taxon>Magnoliopsida</taxon>
        <taxon>Liliopsida</taxon>
        <taxon>Poales</taxon>
        <taxon>Poaceae</taxon>
        <taxon>PACMAD clade</taxon>
        <taxon>Chloridoideae</taxon>
        <taxon>Eragrostideae</taxon>
        <taxon>Eragrostidinae</taxon>
        <taxon>Eragrostis</taxon>
    </lineage>
</organism>
<feature type="domain" description="Pectinesterase catalytic" evidence="5">
    <location>
        <begin position="19"/>
        <end position="89"/>
    </location>
</feature>
<keyword evidence="7" id="KW-1185">Reference proteome</keyword>
<reference evidence="6 7" key="1">
    <citation type="journal article" date="2019" name="Sci. Rep.">
        <title>A high-quality genome of Eragrostis curvula grass provides insights into Poaceae evolution and supports new strategies to enhance forage quality.</title>
        <authorList>
            <person name="Carballo J."/>
            <person name="Santos B.A.C.M."/>
            <person name="Zappacosta D."/>
            <person name="Garbus I."/>
            <person name="Selva J.P."/>
            <person name="Gallo C.A."/>
            <person name="Diaz A."/>
            <person name="Albertini E."/>
            <person name="Caccamo M."/>
            <person name="Echenique V."/>
        </authorList>
    </citation>
    <scope>NUCLEOTIDE SEQUENCE [LARGE SCALE GENOMIC DNA]</scope>
    <source>
        <strain evidence="7">cv. Victoria</strain>
        <tissue evidence="6">Leaf</tissue>
    </source>
</reference>
<comment type="pathway">
    <text evidence="1">Glycan metabolism; pectin degradation; 2-dehydro-3-deoxy-D-gluconate from pectin: step 1/5.</text>
</comment>
<evidence type="ECO:0000256" key="4">
    <source>
        <dbReference type="SAM" id="MobiDB-lite"/>
    </source>
</evidence>
<evidence type="ECO:0000313" key="7">
    <source>
        <dbReference type="Proteomes" id="UP000324897"/>
    </source>
</evidence>
<dbReference type="Gramene" id="TVU21194">
    <property type="protein sequence ID" value="TVU21194"/>
    <property type="gene ID" value="EJB05_30818"/>
</dbReference>
<dbReference type="Proteomes" id="UP000324897">
    <property type="component" value="Unassembled WGS sequence"/>
</dbReference>
<dbReference type="AlphaFoldDB" id="A0A5J9UCJ8"/>
<dbReference type="InterPro" id="IPR011050">
    <property type="entry name" value="Pectin_lyase_fold/virulence"/>
</dbReference>
<dbReference type="EMBL" id="RWGY01000026">
    <property type="protein sequence ID" value="TVU21194.1"/>
    <property type="molecule type" value="Genomic_DNA"/>
</dbReference>
<protein>
    <recommendedName>
        <fullName evidence="5">Pectinesterase catalytic domain-containing protein</fullName>
    </recommendedName>
</protein>
<dbReference type="PANTHER" id="PTHR31707">
    <property type="entry name" value="PECTINESTERASE"/>
    <property type="match status" value="1"/>
</dbReference>
<proteinExistence type="predicted"/>
<keyword evidence="2" id="KW-0378">Hydrolase</keyword>
<name>A0A5J9UCJ8_9POAL</name>
<dbReference type="UniPathway" id="UPA00545">
    <property type="reaction ID" value="UER00823"/>
</dbReference>
<evidence type="ECO:0000259" key="5">
    <source>
        <dbReference type="Pfam" id="PF01095"/>
    </source>
</evidence>
<feature type="region of interest" description="Disordered" evidence="4">
    <location>
        <begin position="1"/>
        <end position="25"/>
    </location>
</feature>
<dbReference type="GO" id="GO:0030599">
    <property type="term" value="F:pectinesterase activity"/>
    <property type="evidence" value="ECO:0007669"/>
    <property type="project" value="InterPro"/>
</dbReference>
<dbReference type="GO" id="GO:0042545">
    <property type="term" value="P:cell wall modification"/>
    <property type="evidence" value="ECO:0007669"/>
    <property type="project" value="InterPro"/>
</dbReference>
<gene>
    <name evidence="6" type="ORF">EJB05_30818</name>
</gene>
<keyword evidence="3" id="KW-0063">Aspartyl esterase</keyword>
<dbReference type="SUPFAM" id="SSF51126">
    <property type="entry name" value="Pectin lyase-like"/>
    <property type="match status" value="1"/>
</dbReference>
<accession>A0A5J9UCJ8</accession>
<dbReference type="Gene3D" id="2.160.20.10">
    <property type="entry name" value="Single-stranded right-handed beta-helix, Pectin lyase-like"/>
    <property type="match status" value="1"/>
</dbReference>
<comment type="caution">
    <text evidence="6">The sequence shown here is derived from an EMBL/GenBank/DDBJ whole genome shotgun (WGS) entry which is preliminary data.</text>
</comment>
<evidence type="ECO:0000256" key="1">
    <source>
        <dbReference type="ARBA" id="ARBA00005184"/>
    </source>
</evidence>
<evidence type="ECO:0000256" key="2">
    <source>
        <dbReference type="ARBA" id="ARBA00022801"/>
    </source>
</evidence>
<dbReference type="Pfam" id="PF01095">
    <property type="entry name" value="Pectinesterase"/>
    <property type="match status" value="1"/>
</dbReference>
<dbReference type="InterPro" id="IPR012334">
    <property type="entry name" value="Pectin_lyas_fold"/>
</dbReference>
<dbReference type="InterPro" id="IPR000070">
    <property type="entry name" value="Pectinesterase_cat"/>
</dbReference>
<evidence type="ECO:0000256" key="3">
    <source>
        <dbReference type="ARBA" id="ARBA00023085"/>
    </source>
</evidence>
<dbReference type="OrthoDB" id="687918at2759"/>
<feature type="non-terminal residue" evidence="6">
    <location>
        <position position="1"/>
    </location>
</feature>
<evidence type="ECO:0000313" key="6">
    <source>
        <dbReference type="EMBL" id="TVU21194.1"/>
    </source>
</evidence>
<dbReference type="GO" id="GO:0045490">
    <property type="term" value="P:pectin catabolic process"/>
    <property type="evidence" value="ECO:0007669"/>
    <property type="project" value="UniProtKB-UniPathway"/>
</dbReference>